<gene>
    <name evidence="9" type="ORF">RIMI_LOCUS2696013</name>
</gene>
<evidence type="ECO:0000259" key="7">
    <source>
        <dbReference type="Pfam" id="PF17797"/>
    </source>
</evidence>
<dbReference type="Gene3D" id="1.10.1410.10">
    <property type="match status" value="1"/>
</dbReference>
<evidence type="ECO:0000256" key="4">
    <source>
        <dbReference type="ARBA" id="ARBA00022723"/>
    </source>
</evidence>
<evidence type="ECO:0008006" key="11">
    <source>
        <dbReference type="Google" id="ProtNLM"/>
    </source>
</evidence>
<keyword evidence="10" id="KW-1185">Reference proteome</keyword>
<evidence type="ECO:0000256" key="1">
    <source>
        <dbReference type="ARBA" id="ARBA00001936"/>
    </source>
</evidence>
<dbReference type="CDD" id="cd05402">
    <property type="entry name" value="NT_PAP_TUTase"/>
    <property type="match status" value="1"/>
</dbReference>
<dbReference type="Gene3D" id="3.30.460.10">
    <property type="entry name" value="Beta Polymerase, domain 2"/>
    <property type="match status" value="1"/>
</dbReference>
<keyword evidence="4" id="KW-0479">Metal-binding</keyword>
<dbReference type="Pfam" id="PF17797">
    <property type="entry name" value="RL"/>
    <property type="match status" value="1"/>
</dbReference>
<dbReference type="Pfam" id="PF22600">
    <property type="entry name" value="MTPAP-like_central"/>
    <property type="match status" value="1"/>
</dbReference>
<evidence type="ECO:0000259" key="8">
    <source>
        <dbReference type="Pfam" id="PF22600"/>
    </source>
</evidence>
<proteinExistence type="predicted"/>
<dbReference type="PANTHER" id="PTHR12271:SF133">
    <property type="entry name" value="POLY(A) RNA POLYMERASE, MITOCHONDRIAL"/>
    <property type="match status" value="1"/>
</dbReference>
<dbReference type="SUPFAM" id="SSF81631">
    <property type="entry name" value="PAP/OAS1 substrate-binding domain"/>
    <property type="match status" value="1"/>
</dbReference>
<comment type="cofactor">
    <cofactor evidence="1">
        <name>Mn(2+)</name>
        <dbReference type="ChEBI" id="CHEBI:29035"/>
    </cofactor>
</comment>
<dbReference type="InterPro" id="IPR002058">
    <property type="entry name" value="PAP_assoc"/>
</dbReference>
<evidence type="ECO:0000313" key="10">
    <source>
        <dbReference type="Proteomes" id="UP001176940"/>
    </source>
</evidence>
<evidence type="ECO:0000313" key="9">
    <source>
        <dbReference type="EMBL" id="CAJ0926143.1"/>
    </source>
</evidence>
<dbReference type="InterPro" id="IPR043519">
    <property type="entry name" value="NT_sf"/>
</dbReference>
<keyword evidence="3" id="KW-0808">Transferase</keyword>
<dbReference type="InterPro" id="IPR041252">
    <property type="entry name" value="RL"/>
</dbReference>
<evidence type="ECO:0000256" key="2">
    <source>
        <dbReference type="ARBA" id="ARBA00001946"/>
    </source>
</evidence>
<feature type="domain" description="Poly(A) RNA polymerase mitochondrial-like central palm" evidence="8">
    <location>
        <begin position="127"/>
        <end position="284"/>
    </location>
</feature>
<comment type="caution">
    <text evidence="9">The sequence shown here is derived from an EMBL/GenBank/DDBJ whole genome shotgun (WGS) entry which is preliminary data.</text>
</comment>
<organism evidence="9 10">
    <name type="scientific">Ranitomeya imitator</name>
    <name type="common">mimic poison frog</name>
    <dbReference type="NCBI Taxonomy" id="111125"/>
    <lineage>
        <taxon>Eukaryota</taxon>
        <taxon>Metazoa</taxon>
        <taxon>Chordata</taxon>
        <taxon>Craniata</taxon>
        <taxon>Vertebrata</taxon>
        <taxon>Euteleostomi</taxon>
        <taxon>Amphibia</taxon>
        <taxon>Batrachia</taxon>
        <taxon>Anura</taxon>
        <taxon>Neobatrachia</taxon>
        <taxon>Hyloidea</taxon>
        <taxon>Dendrobatidae</taxon>
        <taxon>Dendrobatinae</taxon>
        <taxon>Ranitomeya</taxon>
    </lineage>
</organism>
<feature type="domain" description="PAP-associated" evidence="6">
    <location>
        <begin position="380"/>
        <end position="422"/>
    </location>
</feature>
<evidence type="ECO:0000256" key="3">
    <source>
        <dbReference type="ARBA" id="ARBA00022679"/>
    </source>
</evidence>
<dbReference type="Pfam" id="PF03828">
    <property type="entry name" value="PAP_assoc"/>
    <property type="match status" value="1"/>
</dbReference>
<comment type="cofactor">
    <cofactor evidence="2">
        <name>Mg(2+)</name>
        <dbReference type="ChEBI" id="CHEBI:18420"/>
    </cofactor>
</comment>
<dbReference type="PANTHER" id="PTHR12271">
    <property type="entry name" value="POLY A POLYMERASE CID PAP -RELATED"/>
    <property type="match status" value="1"/>
</dbReference>
<sequence>MKTNFSDVQNVRHEQAKHSVLISCPPKIHETKFLQYLAQHGEVASHFFFDSNGTHAVVEFVDLQSVESLLSVTKIPSDEDVYVVPYKSRYIRVKTTNAGQQFPKCWPQTSLPMNNLIEKLSTAENIEDQAQMLLDELQLTEESIRLRYLVSSLISDIATAYFPEATVHLYGSSVNSFGKMGCDLDLFLNLEDIKGYKSGKSTGAYTAEFWMRRVSSGRTAQQKILSVIGECIDSFGPGCNEVHKILNARCPLVRFSHQPSGLQCDLTADNKIALRCSELLYIYSNLDHRVRALVFAVRCWARAHGITSSIPGQWITNFSLTMMVLFFLQKRNSPIIPTLDQLKSLAGKKEKCIIDGNDCTFVGDLNKIKQTANTETLDILLIEFLEFYGKFDFKTNCIDIRKGLEKNKPEVAALYIQNPFEQTLNVSKNVNQPQLQRFVNLAQESAFILQDQVRESAKIGKPWGLASILLTNGSDRETTTKRKKKILASERIGGLLDSLKDNGNTGKRKVEH</sequence>
<dbReference type="EMBL" id="CAUEEQ010003847">
    <property type="protein sequence ID" value="CAJ0926143.1"/>
    <property type="molecule type" value="Genomic_DNA"/>
</dbReference>
<feature type="domain" description="RL" evidence="7">
    <location>
        <begin position="5"/>
        <end position="73"/>
    </location>
</feature>
<keyword evidence="5" id="KW-0460">Magnesium</keyword>
<accession>A0ABN9KXV7</accession>
<dbReference type="InterPro" id="IPR054708">
    <property type="entry name" value="MTPAP-like_central"/>
</dbReference>
<name>A0ABN9KXV7_9NEOB</name>
<dbReference type="Proteomes" id="UP001176940">
    <property type="component" value="Unassembled WGS sequence"/>
</dbReference>
<evidence type="ECO:0000256" key="5">
    <source>
        <dbReference type="ARBA" id="ARBA00022842"/>
    </source>
</evidence>
<reference evidence="9" key="1">
    <citation type="submission" date="2023-07" db="EMBL/GenBank/DDBJ databases">
        <authorList>
            <person name="Stuckert A."/>
        </authorList>
    </citation>
    <scope>NUCLEOTIDE SEQUENCE</scope>
</reference>
<dbReference type="SUPFAM" id="SSF81301">
    <property type="entry name" value="Nucleotidyltransferase"/>
    <property type="match status" value="1"/>
</dbReference>
<evidence type="ECO:0000259" key="6">
    <source>
        <dbReference type="Pfam" id="PF03828"/>
    </source>
</evidence>
<protein>
    <recommendedName>
        <fullName evidence="11">Poly(A) RNA polymerase, mitochondrial</fullName>
    </recommendedName>
</protein>